<comment type="caution">
    <text evidence="3">The sequence shown here is derived from an EMBL/GenBank/DDBJ whole genome shotgun (WGS) entry which is preliminary data.</text>
</comment>
<protein>
    <submittedName>
        <fullName evidence="3">Uncharacterized protein</fullName>
    </submittedName>
</protein>
<gene>
    <name evidence="3" type="ORF">SPIL2461_LOCUS15316</name>
</gene>
<evidence type="ECO:0000313" key="4">
    <source>
        <dbReference type="Proteomes" id="UP000649617"/>
    </source>
</evidence>
<feature type="compositionally biased region" description="Acidic residues" evidence="1">
    <location>
        <begin position="67"/>
        <end position="81"/>
    </location>
</feature>
<keyword evidence="2" id="KW-0732">Signal</keyword>
<reference evidence="3" key="1">
    <citation type="submission" date="2021-02" db="EMBL/GenBank/DDBJ databases">
        <authorList>
            <person name="Dougan E. K."/>
            <person name="Rhodes N."/>
            <person name="Thang M."/>
            <person name="Chan C."/>
        </authorList>
    </citation>
    <scope>NUCLEOTIDE SEQUENCE</scope>
</reference>
<feature type="region of interest" description="Disordered" evidence="1">
    <location>
        <begin position="61"/>
        <end position="81"/>
    </location>
</feature>
<feature type="chain" id="PRO_5032631080" evidence="2">
    <location>
        <begin position="24"/>
        <end position="218"/>
    </location>
</feature>
<name>A0A812UAI1_SYMPI</name>
<evidence type="ECO:0000256" key="1">
    <source>
        <dbReference type="SAM" id="MobiDB-lite"/>
    </source>
</evidence>
<evidence type="ECO:0000256" key="2">
    <source>
        <dbReference type="SAM" id="SignalP"/>
    </source>
</evidence>
<evidence type="ECO:0000313" key="3">
    <source>
        <dbReference type="EMBL" id="CAE7569178.1"/>
    </source>
</evidence>
<feature type="signal peptide" evidence="2">
    <location>
        <begin position="1"/>
        <end position="23"/>
    </location>
</feature>
<sequence length="218" mass="23926">MYFQLLGAFAWTAWFLRAQLADCARPEIRSLSASLAAESVTLQFRKAIARSRRNLQAIRQAVASSQSEDEDEDTSEEDESELTSYLCKATLEKCRELDGGELRGGLSKLCKQTDEKAIVQALSEGFKADDTQIVKWICRGVSVATEDMGDDGLKVCQETGKMLLGGLTQIMESGNDDFRRRKFLLYAVKAAAALAPLPPPLGKVIDKAADHALAQFSE</sequence>
<keyword evidence="4" id="KW-1185">Reference proteome</keyword>
<proteinExistence type="predicted"/>
<dbReference type="EMBL" id="CAJNIZ010037047">
    <property type="protein sequence ID" value="CAE7569178.1"/>
    <property type="molecule type" value="Genomic_DNA"/>
</dbReference>
<organism evidence="3 4">
    <name type="scientific">Symbiodinium pilosum</name>
    <name type="common">Dinoflagellate</name>
    <dbReference type="NCBI Taxonomy" id="2952"/>
    <lineage>
        <taxon>Eukaryota</taxon>
        <taxon>Sar</taxon>
        <taxon>Alveolata</taxon>
        <taxon>Dinophyceae</taxon>
        <taxon>Suessiales</taxon>
        <taxon>Symbiodiniaceae</taxon>
        <taxon>Symbiodinium</taxon>
    </lineage>
</organism>
<dbReference type="AlphaFoldDB" id="A0A812UAI1"/>
<accession>A0A812UAI1</accession>
<dbReference type="Proteomes" id="UP000649617">
    <property type="component" value="Unassembled WGS sequence"/>
</dbReference>
<feature type="non-terminal residue" evidence="3">
    <location>
        <position position="1"/>
    </location>
</feature>